<evidence type="ECO:0000313" key="8">
    <source>
        <dbReference type="Proteomes" id="UP000266568"/>
    </source>
</evidence>
<keyword evidence="7" id="KW-0966">Cell projection</keyword>
<name>A0A397P4N9_9SPHN</name>
<keyword evidence="4" id="KW-0175">Coiled coil</keyword>
<sequence length="270" mass="28042">MTVIGTNIGALRAANASTTANASLQQSMQRLSTGKRINSAKDDAAGLAIAASMTSQIRGMNQGVRNANDGISMAQTAEGALDEVTNMLQRIRELAVQASNGTYSTDDLTNIKAEVTELQSQITSIKSNTEFNGIKLFDGTAGTSGTVTVQVGANAADTVDLSFTEIDLDDAVASDLFDDPSGALATLTTAINTVSTARATLGAGQSRLTSVVNNLTSNATNLTDARSRIEDTDFSAETTNLAKAQILSQASTAMLAQANQSQQNVLTLLR</sequence>
<evidence type="ECO:0000256" key="2">
    <source>
        <dbReference type="ARBA" id="ARBA00023143"/>
    </source>
</evidence>
<proteinExistence type="inferred from homology"/>
<dbReference type="GO" id="GO:0009288">
    <property type="term" value="C:bacterial-type flagellum"/>
    <property type="evidence" value="ECO:0007669"/>
    <property type="project" value="UniProtKB-SubCell"/>
</dbReference>
<dbReference type="Gene3D" id="1.20.1330.10">
    <property type="entry name" value="f41 fragment of flagellin, N-terminal domain"/>
    <property type="match status" value="2"/>
</dbReference>
<gene>
    <name evidence="7" type="ORF">DFR49_2755</name>
</gene>
<dbReference type="PANTHER" id="PTHR42792:SF2">
    <property type="entry name" value="FLAGELLIN"/>
    <property type="match status" value="1"/>
</dbReference>
<evidence type="ECO:0000256" key="3">
    <source>
        <dbReference type="RuleBase" id="RU362073"/>
    </source>
</evidence>
<dbReference type="Pfam" id="PF00700">
    <property type="entry name" value="Flagellin_C"/>
    <property type="match status" value="1"/>
</dbReference>
<comment type="similarity">
    <text evidence="1 3">Belongs to the bacterial flagellin family.</text>
</comment>
<feature type="domain" description="Flagellin C-terminal" evidence="6">
    <location>
        <begin position="186"/>
        <end position="269"/>
    </location>
</feature>
<dbReference type="PANTHER" id="PTHR42792">
    <property type="entry name" value="FLAGELLIN"/>
    <property type="match status" value="1"/>
</dbReference>
<feature type="domain" description="Flagellin N-terminal" evidence="5">
    <location>
        <begin position="4"/>
        <end position="140"/>
    </location>
</feature>
<keyword evidence="7" id="KW-0969">Cilium</keyword>
<dbReference type="EMBL" id="QXDC01000003">
    <property type="protein sequence ID" value="RIA44510.1"/>
    <property type="molecule type" value="Genomic_DNA"/>
</dbReference>
<dbReference type="PRINTS" id="PR00207">
    <property type="entry name" value="FLAGELLIN"/>
</dbReference>
<dbReference type="InterPro" id="IPR042187">
    <property type="entry name" value="Flagellin_C_sub2"/>
</dbReference>
<organism evidence="7 8">
    <name type="scientific">Hephaestia caeni</name>
    <dbReference type="NCBI Taxonomy" id="645617"/>
    <lineage>
        <taxon>Bacteria</taxon>
        <taxon>Pseudomonadati</taxon>
        <taxon>Pseudomonadota</taxon>
        <taxon>Alphaproteobacteria</taxon>
        <taxon>Sphingomonadales</taxon>
        <taxon>Sphingomonadaceae</taxon>
        <taxon>Hephaestia</taxon>
    </lineage>
</organism>
<dbReference type="GO" id="GO:0005576">
    <property type="term" value="C:extracellular region"/>
    <property type="evidence" value="ECO:0007669"/>
    <property type="project" value="UniProtKB-SubCell"/>
</dbReference>
<evidence type="ECO:0000256" key="1">
    <source>
        <dbReference type="ARBA" id="ARBA00005709"/>
    </source>
</evidence>
<dbReference type="AlphaFoldDB" id="A0A397P4N9"/>
<keyword evidence="7" id="KW-0282">Flagellum</keyword>
<evidence type="ECO:0000259" key="5">
    <source>
        <dbReference type="Pfam" id="PF00669"/>
    </source>
</evidence>
<dbReference type="GO" id="GO:0005198">
    <property type="term" value="F:structural molecule activity"/>
    <property type="evidence" value="ECO:0007669"/>
    <property type="project" value="UniProtKB-UniRule"/>
</dbReference>
<dbReference type="InterPro" id="IPR001029">
    <property type="entry name" value="Flagellin_N"/>
</dbReference>
<dbReference type="OrthoDB" id="9796789at2"/>
<accession>A0A397P4N9</accession>
<dbReference type="Pfam" id="PF00669">
    <property type="entry name" value="Flagellin_N"/>
    <property type="match status" value="1"/>
</dbReference>
<reference evidence="7 8" key="1">
    <citation type="submission" date="2018-08" db="EMBL/GenBank/DDBJ databases">
        <title>Genomic Encyclopedia of Type Strains, Phase IV (KMG-IV): sequencing the most valuable type-strain genomes for metagenomic binning, comparative biology and taxonomic classification.</title>
        <authorList>
            <person name="Goeker M."/>
        </authorList>
    </citation>
    <scope>NUCLEOTIDE SEQUENCE [LARGE SCALE GENOMIC DNA]</scope>
    <source>
        <strain evidence="7 8">DSM 25527</strain>
    </source>
</reference>
<dbReference type="SUPFAM" id="SSF64518">
    <property type="entry name" value="Phase 1 flagellin"/>
    <property type="match status" value="1"/>
</dbReference>
<comment type="function">
    <text evidence="3">Flagellin is the subunit protein which polymerizes to form the filaments of bacterial flagella.</text>
</comment>
<dbReference type="Gene3D" id="6.10.10.10">
    <property type="entry name" value="Flagellar export chaperone, C-terminal domain"/>
    <property type="match status" value="1"/>
</dbReference>
<keyword evidence="8" id="KW-1185">Reference proteome</keyword>
<dbReference type="Proteomes" id="UP000266568">
    <property type="component" value="Unassembled WGS sequence"/>
</dbReference>
<dbReference type="InterPro" id="IPR046358">
    <property type="entry name" value="Flagellin_C"/>
</dbReference>
<protein>
    <recommendedName>
        <fullName evidence="3">Flagellin</fullName>
    </recommendedName>
</protein>
<comment type="caution">
    <text evidence="7">The sequence shown here is derived from an EMBL/GenBank/DDBJ whole genome shotgun (WGS) entry which is preliminary data.</text>
</comment>
<evidence type="ECO:0000313" key="7">
    <source>
        <dbReference type="EMBL" id="RIA44510.1"/>
    </source>
</evidence>
<keyword evidence="3" id="KW-0964">Secreted</keyword>
<keyword evidence="2 3" id="KW-0975">Bacterial flagellum</keyword>
<evidence type="ECO:0000256" key="4">
    <source>
        <dbReference type="SAM" id="Coils"/>
    </source>
</evidence>
<comment type="subcellular location">
    <subcellularLocation>
        <location evidence="3">Secreted</location>
    </subcellularLocation>
    <subcellularLocation>
        <location evidence="3">Bacterial flagellum</location>
    </subcellularLocation>
</comment>
<dbReference type="RefSeq" id="WP_119036155.1">
    <property type="nucleotide sequence ID" value="NZ_QXDC01000003.1"/>
</dbReference>
<dbReference type="InterPro" id="IPR001492">
    <property type="entry name" value="Flagellin"/>
</dbReference>
<evidence type="ECO:0000259" key="6">
    <source>
        <dbReference type="Pfam" id="PF00700"/>
    </source>
</evidence>
<feature type="coiled-coil region" evidence="4">
    <location>
        <begin position="74"/>
        <end position="128"/>
    </location>
</feature>